<dbReference type="InterPro" id="IPR036259">
    <property type="entry name" value="MFS_trans_sf"/>
</dbReference>
<evidence type="ECO:0000256" key="2">
    <source>
        <dbReference type="ARBA" id="ARBA00022448"/>
    </source>
</evidence>
<keyword evidence="4 7" id="KW-0812">Transmembrane</keyword>
<feature type="transmembrane region" description="Helical" evidence="7">
    <location>
        <begin position="217"/>
        <end position="242"/>
    </location>
</feature>
<dbReference type="PANTHER" id="PTHR23521">
    <property type="entry name" value="TRANSPORTER MFS SUPERFAMILY"/>
    <property type="match status" value="1"/>
</dbReference>
<dbReference type="InterPro" id="IPR020846">
    <property type="entry name" value="MFS_dom"/>
</dbReference>
<evidence type="ECO:0000313" key="9">
    <source>
        <dbReference type="EMBL" id="MBS3651392.1"/>
    </source>
</evidence>
<protein>
    <submittedName>
        <fullName evidence="9">MFS transporter</fullName>
    </submittedName>
</protein>
<feature type="transmembrane region" description="Helical" evidence="7">
    <location>
        <begin position="174"/>
        <end position="196"/>
    </location>
</feature>
<feature type="transmembrane region" description="Helical" evidence="7">
    <location>
        <begin position="344"/>
        <end position="363"/>
    </location>
</feature>
<evidence type="ECO:0000256" key="3">
    <source>
        <dbReference type="ARBA" id="ARBA00022475"/>
    </source>
</evidence>
<dbReference type="InterPro" id="IPR011701">
    <property type="entry name" value="MFS"/>
</dbReference>
<sequence length="401" mass="42445">MPDDAHIVASNKIEGEHAGTRWLALTAAIASISVVGIAIGLGMPLLSIILENRGHSASMIGLNTAVAGLASIAGAPMATPLAMRFGTVWTMVAMIIVGALAFMGFYFATAFWMWFPLRVALHIALTILFILSEFWISSSAPPHRRGFVLGIYATVLSLGFAAGPWLFSQIGSSGFAPFGTVFVLVMVAVIPVAAAWRESPVLHPSGDEGGHFLRYIWLVPTATAAVLVFGAVETGGFALFPVYGSRSGYSEGDAALLLTMIGLGNVLLQIPIGMLSDRIGDRRYLLLVCAIVGLMGMLLLPSIAHNWHLLAAVLFVWGGVVAALYTIGLAHLGSRLSGHELANANAAFVLCYGLGMVIGPQAIGLGMDMFGKEGFAWALASMFVFYIVVACWRIFGRARSS</sequence>
<name>A0A942I3J8_9HYPH</name>
<gene>
    <name evidence="9" type="ORF">KEU06_22510</name>
</gene>
<keyword evidence="3" id="KW-1003">Cell membrane</keyword>
<dbReference type="GO" id="GO:0005886">
    <property type="term" value="C:plasma membrane"/>
    <property type="evidence" value="ECO:0007669"/>
    <property type="project" value="UniProtKB-SubCell"/>
</dbReference>
<feature type="transmembrane region" description="Helical" evidence="7">
    <location>
        <begin position="119"/>
        <end position="136"/>
    </location>
</feature>
<dbReference type="Gene3D" id="1.20.1250.20">
    <property type="entry name" value="MFS general substrate transporter like domains"/>
    <property type="match status" value="2"/>
</dbReference>
<dbReference type="Pfam" id="PF07690">
    <property type="entry name" value="MFS_1"/>
    <property type="match status" value="1"/>
</dbReference>
<reference evidence="9" key="1">
    <citation type="submission" date="2021-04" db="EMBL/GenBank/DDBJ databases">
        <title>Pseudaminobacter soli sp. nov., isolated from paddy soil contaminated by heavy metals.</title>
        <authorList>
            <person name="Zhang K."/>
        </authorList>
    </citation>
    <scope>NUCLEOTIDE SEQUENCE</scope>
    <source>
        <strain evidence="9">19-2017</strain>
    </source>
</reference>
<dbReference type="SUPFAM" id="SSF103473">
    <property type="entry name" value="MFS general substrate transporter"/>
    <property type="match status" value="1"/>
</dbReference>
<dbReference type="PRINTS" id="PR01035">
    <property type="entry name" value="TCRTETA"/>
</dbReference>
<dbReference type="CDD" id="cd17477">
    <property type="entry name" value="MFS_YcaD_like"/>
    <property type="match status" value="1"/>
</dbReference>
<feature type="transmembrane region" description="Helical" evidence="7">
    <location>
        <begin position="22"/>
        <end position="50"/>
    </location>
</feature>
<feature type="transmembrane region" description="Helical" evidence="7">
    <location>
        <begin position="309"/>
        <end position="332"/>
    </location>
</feature>
<evidence type="ECO:0000259" key="8">
    <source>
        <dbReference type="PROSITE" id="PS50850"/>
    </source>
</evidence>
<keyword evidence="6 7" id="KW-0472">Membrane</keyword>
<comment type="caution">
    <text evidence="9">The sequence shown here is derived from an EMBL/GenBank/DDBJ whole genome shotgun (WGS) entry which is preliminary data.</text>
</comment>
<dbReference type="InterPro" id="IPR001958">
    <property type="entry name" value="Tet-R_TetA/multi-R_MdtG-like"/>
</dbReference>
<evidence type="ECO:0000256" key="5">
    <source>
        <dbReference type="ARBA" id="ARBA00022989"/>
    </source>
</evidence>
<dbReference type="InterPro" id="IPR047200">
    <property type="entry name" value="MFS_YcaD-like"/>
</dbReference>
<feature type="transmembrane region" description="Helical" evidence="7">
    <location>
        <begin position="88"/>
        <end position="113"/>
    </location>
</feature>
<feature type="transmembrane region" description="Helical" evidence="7">
    <location>
        <begin position="56"/>
        <end position="76"/>
    </location>
</feature>
<accession>A0A942I3J8</accession>
<feature type="transmembrane region" description="Helical" evidence="7">
    <location>
        <begin position="284"/>
        <end position="303"/>
    </location>
</feature>
<dbReference type="GO" id="GO:0022857">
    <property type="term" value="F:transmembrane transporter activity"/>
    <property type="evidence" value="ECO:0007669"/>
    <property type="project" value="InterPro"/>
</dbReference>
<evidence type="ECO:0000313" key="10">
    <source>
        <dbReference type="Proteomes" id="UP000680348"/>
    </source>
</evidence>
<dbReference type="EMBL" id="JAGWCR010000013">
    <property type="protein sequence ID" value="MBS3651392.1"/>
    <property type="molecule type" value="Genomic_DNA"/>
</dbReference>
<dbReference type="RefSeq" id="WP_188256946.1">
    <property type="nucleotide sequence ID" value="NZ_JABVCF010000013.1"/>
</dbReference>
<dbReference type="AlphaFoldDB" id="A0A942I3J8"/>
<evidence type="ECO:0000256" key="7">
    <source>
        <dbReference type="SAM" id="Phobius"/>
    </source>
</evidence>
<proteinExistence type="predicted"/>
<keyword evidence="5 7" id="KW-1133">Transmembrane helix</keyword>
<organism evidence="9 10">
    <name type="scientific">Pseudaminobacter soli</name>
    <name type="common">ex Zhang et al. 2022</name>
    <dbReference type="NCBI Taxonomy" id="2831468"/>
    <lineage>
        <taxon>Bacteria</taxon>
        <taxon>Pseudomonadati</taxon>
        <taxon>Pseudomonadota</taxon>
        <taxon>Alphaproteobacteria</taxon>
        <taxon>Hyphomicrobiales</taxon>
        <taxon>Phyllobacteriaceae</taxon>
        <taxon>Pseudaminobacter</taxon>
    </lineage>
</organism>
<feature type="transmembrane region" description="Helical" evidence="7">
    <location>
        <begin position="148"/>
        <end position="168"/>
    </location>
</feature>
<evidence type="ECO:0000256" key="4">
    <source>
        <dbReference type="ARBA" id="ARBA00022692"/>
    </source>
</evidence>
<keyword evidence="10" id="KW-1185">Reference proteome</keyword>
<dbReference type="Proteomes" id="UP000680348">
    <property type="component" value="Unassembled WGS sequence"/>
</dbReference>
<dbReference type="PROSITE" id="PS50850">
    <property type="entry name" value="MFS"/>
    <property type="match status" value="1"/>
</dbReference>
<keyword evidence="2" id="KW-0813">Transport</keyword>
<feature type="transmembrane region" description="Helical" evidence="7">
    <location>
        <begin position="375"/>
        <end position="395"/>
    </location>
</feature>
<dbReference type="PANTHER" id="PTHR23521:SF2">
    <property type="entry name" value="TRANSPORTER MFS SUPERFAMILY"/>
    <property type="match status" value="1"/>
</dbReference>
<evidence type="ECO:0000256" key="6">
    <source>
        <dbReference type="ARBA" id="ARBA00023136"/>
    </source>
</evidence>
<comment type="subcellular location">
    <subcellularLocation>
        <location evidence="1">Cell membrane</location>
        <topology evidence="1">Multi-pass membrane protein</topology>
    </subcellularLocation>
</comment>
<feature type="domain" description="Major facilitator superfamily (MFS) profile" evidence="8">
    <location>
        <begin position="24"/>
        <end position="399"/>
    </location>
</feature>
<evidence type="ECO:0000256" key="1">
    <source>
        <dbReference type="ARBA" id="ARBA00004651"/>
    </source>
</evidence>